<proteinExistence type="predicted"/>
<protein>
    <submittedName>
        <fullName evidence="2">Phage tail protein</fullName>
    </submittedName>
</protein>
<dbReference type="Proteomes" id="UP001154095">
    <property type="component" value="Chromosome"/>
</dbReference>
<dbReference type="AlphaFoldDB" id="A0AAU9VGU2"/>
<evidence type="ECO:0000313" key="3">
    <source>
        <dbReference type="Proteomes" id="UP001154095"/>
    </source>
</evidence>
<organism evidence="2 4">
    <name type="scientific">Erysipelothrix amsterdamensis</name>
    <dbReference type="NCBI Taxonomy" id="2929157"/>
    <lineage>
        <taxon>Bacteria</taxon>
        <taxon>Bacillati</taxon>
        <taxon>Bacillota</taxon>
        <taxon>Erysipelotrichia</taxon>
        <taxon>Erysipelotrichales</taxon>
        <taxon>Erysipelotrichaceae</taxon>
        <taxon>Erysipelothrix</taxon>
    </lineage>
</organism>
<keyword evidence="3" id="KW-1185">Reference proteome</keyword>
<sequence length="205" mass="22924">METKKPFLKLTVGAQYIAINTPNAQGEYDPSKFSPTIKQETVKTLGTTENSESSNVRSSGILYETISQTSSVELALDVVAFDVETLAKLRGDVIDESGLISSGRASKRPYFAFGYVERKLGGVRYVWYPKCQLVENSDDIKTSEEKFSEQNSSIKIRAYSFNEMHDVKNYIDSEISSFPKGITEDKFFEKPILTKEQLKQVSVGG</sequence>
<reference evidence="2" key="1">
    <citation type="submission" date="2022-04" db="EMBL/GenBank/DDBJ databases">
        <authorList>
            <person name="Forde T."/>
        </authorList>
    </citation>
    <scope>NUCLEOTIDE SEQUENCE</scope>
    <source>
        <strain evidence="2">A18Y016a</strain>
        <strain evidence="1">A18Y020d</strain>
    </source>
</reference>
<evidence type="ECO:0000313" key="1">
    <source>
        <dbReference type="EMBL" id="CAH2762005.1"/>
    </source>
</evidence>
<gene>
    <name evidence="2" type="ORF">ERYAMS2_00997</name>
    <name evidence="1" type="ORF">ERYAMS_00703</name>
</gene>
<dbReference type="Proteomes" id="UP001154111">
    <property type="component" value="Chromosome"/>
</dbReference>
<name>A0AAU9VGU2_9FIRM</name>
<accession>A0AAU9VGU2</accession>
<dbReference type="InterPro" id="IPR006490">
    <property type="entry name" value="Maj_tail_phi13"/>
</dbReference>
<evidence type="ECO:0000313" key="2">
    <source>
        <dbReference type="EMBL" id="CAH2762017.1"/>
    </source>
</evidence>
<dbReference type="EMBL" id="OW659496">
    <property type="protein sequence ID" value="CAH2762005.1"/>
    <property type="molecule type" value="Genomic_DNA"/>
</dbReference>
<dbReference type="EMBL" id="OW659477">
    <property type="protein sequence ID" value="CAH2762017.1"/>
    <property type="molecule type" value="Genomic_DNA"/>
</dbReference>
<dbReference type="NCBIfam" id="TIGR01603">
    <property type="entry name" value="maj_tail_phi13"/>
    <property type="match status" value="1"/>
</dbReference>
<evidence type="ECO:0000313" key="4">
    <source>
        <dbReference type="Proteomes" id="UP001154111"/>
    </source>
</evidence>
<dbReference type="RefSeq" id="WP_254006339.1">
    <property type="nucleotide sequence ID" value="NZ_OW659477.1"/>
</dbReference>